<dbReference type="AlphaFoldDB" id="A0A8J7QDE7"/>
<evidence type="ECO:0000313" key="2">
    <source>
        <dbReference type="EMBL" id="MBO1319031.1"/>
    </source>
</evidence>
<keyword evidence="1" id="KW-0472">Membrane</keyword>
<organism evidence="2 3">
    <name type="scientific">Acanthopleuribacter pedis</name>
    <dbReference type="NCBI Taxonomy" id="442870"/>
    <lineage>
        <taxon>Bacteria</taxon>
        <taxon>Pseudomonadati</taxon>
        <taxon>Acidobacteriota</taxon>
        <taxon>Holophagae</taxon>
        <taxon>Acanthopleuribacterales</taxon>
        <taxon>Acanthopleuribacteraceae</taxon>
        <taxon>Acanthopleuribacter</taxon>
    </lineage>
</organism>
<keyword evidence="1" id="KW-0812">Transmembrane</keyword>
<evidence type="ECO:0000313" key="3">
    <source>
        <dbReference type="Proteomes" id="UP000664417"/>
    </source>
</evidence>
<dbReference type="Proteomes" id="UP000664417">
    <property type="component" value="Unassembled WGS sequence"/>
</dbReference>
<dbReference type="EMBL" id="JAFREP010000008">
    <property type="protein sequence ID" value="MBO1319031.1"/>
    <property type="molecule type" value="Genomic_DNA"/>
</dbReference>
<gene>
    <name evidence="2" type="ORF">J3U88_11230</name>
</gene>
<keyword evidence="1" id="KW-1133">Transmembrane helix</keyword>
<dbReference type="Gene3D" id="3.40.50.2300">
    <property type="match status" value="1"/>
</dbReference>
<comment type="caution">
    <text evidence="2">The sequence shown here is derived from an EMBL/GenBank/DDBJ whole genome shotgun (WGS) entry which is preliminary data.</text>
</comment>
<keyword evidence="3" id="KW-1185">Reference proteome</keyword>
<proteinExistence type="predicted"/>
<reference evidence="2" key="1">
    <citation type="submission" date="2021-03" db="EMBL/GenBank/DDBJ databases">
        <authorList>
            <person name="Wang G."/>
        </authorList>
    </citation>
    <scope>NUCLEOTIDE SEQUENCE</scope>
    <source>
        <strain evidence="2">KCTC 12899</strain>
    </source>
</reference>
<protein>
    <submittedName>
        <fullName evidence="2">Uncharacterized protein</fullName>
    </submittedName>
</protein>
<name>A0A8J7QDE7_9BACT</name>
<evidence type="ECO:0000256" key="1">
    <source>
        <dbReference type="SAM" id="Phobius"/>
    </source>
</evidence>
<accession>A0A8J7QDE7</accession>
<sequence>MKCLSFMHRTTVVLLRMVSGVGLLVGTWLQANTDILVLTPEIPHFQLVVKGLVNELGEDCRIEVVSFDQYSAIERMGWMIEVYDPKLIVLLGNHTLKSYKKLLKIGPASMQLRPVIGLMAVFVDREMRTIRHGAGIHYEIQGLTILTNLRSMTQLPVRRVGVLYRRNLRPFFEDQQSQVRREKIELVGFEIPTKEKIAPKDLRRGLRHLTETEAVDTLWVLNDSELLTPRLIRKAWRPVLKRFQGPVVVGVDQLLRDSVALGHFAVVPDHLELGVQAADLVWEVRRQQWQIPENRFRAPISVEKILNYRNVGYSLLLRNGAELEVDYIVGENF</sequence>
<dbReference type="RefSeq" id="WP_207858852.1">
    <property type="nucleotide sequence ID" value="NZ_JAFREP010000008.1"/>
</dbReference>
<feature type="transmembrane region" description="Helical" evidence="1">
    <location>
        <begin position="12"/>
        <end position="31"/>
    </location>
</feature>